<gene>
    <name evidence="1" type="ORF">SAMN03080617_01103</name>
</gene>
<reference evidence="2" key="1">
    <citation type="submission" date="2016-10" db="EMBL/GenBank/DDBJ databases">
        <authorList>
            <person name="Varghese N."/>
            <person name="Submissions S."/>
        </authorList>
    </citation>
    <scope>NUCLEOTIDE SEQUENCE [LARGE SCALE GENOMIC DNA]</scope>
    <source>
        <strain evidence="2">DSM 22703</strain>
    </source>
</reference>
<evidence type="ECO:0000313" key="2">
    <source>
        <dbReference type="Proteomes" id="UP000198756"/>
    </source>
</evidence>
<keyword evidence="2" id="KW-1185">Reference proteome</keyword>
<dbReference type="RefSeq" id="WP_092728940.1">
    <property type="nucleotide sequence ID" value="NZ_FMXE01000006.1"/>
</dbReference>
<accession>A0A1G5WFG6</accession>
<name>A0A1G5WFG6_9BACT</name>
<dbReference type="OrthoDB" id="825072at2"/>
<dbReference type="EMBL" id="FMXE01000006">
    <property type="protein sequence ID" value="SDA56871.1"/>
    <property type="molecule type" value="Genomic_DNA"/>
</dbReference>
<protein>
    <submittedName>
        <fullName evidence="1">Uncharacterized protein</fullName>
    </submittedName>
</protein>
<proteinExistence type="predicted"/>
<dbReference type="Proteomes" id="UP000198756">
    <property type="component" value="Unassembled WGS sequence"/>
</dbReference>
<organism evidence="1 2">
    <name type="scientific">Algoriphagus alkaliphilus</name>
    <dbReference type="NCBI Taxonomy" id="279824"/>
    <lineage>
        <taxon>Bacteria</taxon>
        <taxon>Pseudomonadati</taxon>
        <taxon>Bacteroidota</taxon>
        <taxon>Cytophagia</taxon>
        <taxon>Cytophagales</taxon>
        <taxon>Cyclobacteriaceae</taxon>
        <taxon>Algoriphagus</taxon>
    </lineage>
</organism>
<sequence>MKKLPLLFFILLGCNIIPPEPSDFTVEEVTVVGGPNQNLKDSVGLLLVVRGLPPTNKWNMIWEINGQVVFSEEVSGKAGTVSSLKKYKGSQPGEYIFKGCIVSKTMRICDDETFFLR</sequence>
<evidence type="ECO:0000313" key="1">
    <source>
        <dbReference type="EMBL" id="SDA56871.1"/>
    </source>
</evidence>
<dbReference type="AlphaFoldDB" id="A0A1G5WFG6"/>